<evidence type="ECO:0000313" key="4">
    <source>
        <dbReference type="Proteomes" id="UP000184315"/>
    </source>
</evidence>
<accession>A0A1J1LNB3</accession>
<dbReference type="PANTHER" id="PTHR33988:SF3">
    <property type="entry name" value="ENDORIBONUCLEASE TOXIN CHPB-RELATED"/>
    <property type="match status" value="1"/>
</dbReference>
<dbReference type="Gene3D" id="2.30.30.110">
    <property type="match status" value="1"/>
</dbReference>
<dbReference type="GO" id="GO:0006402">
    <property type="term" value="P:mRNA catabolic process"/>
    <property type="evidence" value="ECO:0007669"/>
    <property type="project" value="TreeGrafter"/>
</dbReference>
<reference evidence="3" key="1">
    <citation type="submission" date="2015-10" db="EMBL/GenBank/DDBJ databases">
        <authorList>
            <person name="Gilbert D.G."/>
        </authorList>
    </citation>
    <scope>NUCLEOTIDE SEQUENCE [LARGE SCALE GENOMIC DNA]</scope>
    <source>
        <strain evidence="3">BBR_PRJEB10993</strain>
    </source>
</reference>
<gene>
    <name evidence="3" type="primary">chpA</name>
    <name evidence="3" type="ORF">PL9214640076</name>
</gene>
<dbReference type="AlphaFoldDB" id="A0A1J1LNB3"/>
<dbReference type="EMBL" id="CZDF01000171">
    <property type="protein sequence ID" value="CUR34069.1"/>
    <property type="molecule type" value="Genomic_DNA"/>
</dbReference>
<dbReference type="GO" id="GO:0016075">
    <property type="term" value="P:rRNA catabolic process"/>
    <property type="evidence" value="ECO:0007669"/>
    <property type="project" value="TreeGrafter"/>
</dbReference>
<proteinExistence type="inferred from homology"/>
<evidence type="ECO:0000256" key="1">
    <source>
        <dbReference type="ARBA" id="ARBA00007521"/>
    </source>
</evidence>
<evidence type="ECO:0000256" key="2">
    <source>
        <dbReference type="ARBA" id="ARBA00022649"/>
    </source>
</evidence>
<dbReference type="SUPFAM" id="SSF50118">
    <property type="entry name" value="Cell growth inhibitor/plasmid maintenance toxic component"/>
    <property type="match status" value="1"/>
</dbReference>
<dbReference type="RefSeq" id="WP_072720576.1">
    <property type="nucleotide sequence ID" value="NZ_LN889812.1"/>
</dbReference>
<protein>
    <submittedName>
        <fullName evidence="3">Toxin of the ChpA-ChpR toxin-antitoxin system, endoribonuclease</fullName>
    </submittedName>
</protein>
<dbReference type="Proteomes" id="UP000184315">
    <property type="component" value="Unassembled WGS sequence"/>
</dbReference>
<name>A0A1J1LNB3_9CYAN</name>
<dbReference type="OrthoDB" id="9808744at2"/>
<organism evidence="3 4">
    <name type="scientific">Planktothrix tepida PCC 9214</name>
    <dbReference type="NCBI Taxonomy" id="671072"/>
    <lineage>
        <taxon>Bacteria</taxon>
        <taxon>Bacillati</taxon>
        <taxon>Cyanobacteriota</taxon>
        <taxon>Cyanophyceae</taxon>
        <taxon>Oscillatoriophycideae</taxon>
        <taxon>Oscillatoriales</taxon>
        <taxon>Microcoleaceae</taxon>
        <taxon>Planktothrix</taxon>
    </lineage>
</organism>
<keyword evidence="4" id="KW-1185">Reference proteome</keyword>
<dbReference type="InterPro" id="IPR003477">
    <property type="entry name" value="PemK-like"/>
</dbReference>
<sequence>MVNQSYIPDRGHIVKLNFNPTQGHEQKGLRPAFVISPYEYNVKNSLALFMPITAQVKGYPFEVSLPLDLKTYGVILVDHIKSLDYKVRLIQFIEIVPEDVIQEVQAKIEVLIF</sequence>
<dbReference type="InterPro" id="IPR011067">
    <property type="entry name" value="Plasmid_toxin/cell-grow_inhib"/>
</dbReference>
<dbReference type="GO" id="GO:0003677">
    <property type="term" value="F:DNA binding"/>
    <property type="evidence" value="ECO:0007669"/>
    <property type="project" value="InterPro"/>
</dbReference>
<dbReference type="PANTHER" id="PTHR33988">
    <property type="entry name" value="ENDORIBONUCLEASE MAZF-RELATED"/>
    <property type="match status" value="1"/>
</dbReference>
<keyword evidence="2" id="KW-1277">Toxin-antitoxin system</keyword>
<dbReference type="STRING" id="671072.PL9214640076"/>
<comment type="similarity">
    <text evidence="1">Belongs to the PemK/MazF family.</text>
</comment>
<dbReference type="GO" id="GO:0004521">
    <property type="term" value="F:RNA endonuclease activity"/>
    <property type="evidence" value="ECO:0007669"/>
    <property type="project" value="TreeGrafter"/>
</dbReference>
<dbReference type="Pfam" id="PF02452">
    <property type="entry name" value="PemK_toxin"/>
    <property type="match status" value="1"/>
</dbReference>
<evidence type="ECO:0000313" key="3">
    <source>
        <dbReference type="EMBL" id="CUR34069.1"/>
    </source>
</evidence>